<protein>
    <recommendedName>
        <fullName evidence="10">Ferredoxin</fullName>
    </recommendedName>
</protein>
<sequence>MEATTEVGKLYVEVDQSVCQGHALCHRALPEIFLSHPQTGLSYTEDTPVPEGLEDKVIAAALNCPERAIRYWAD</sequence>
<keyword evidence="5" id="KW-0408">Iron</keyword>
<organism evidence="8 9">
    <name type="scientific">Mycolicibacterium elephantis DSM 44368</name>
    <dbReference type="NCBI Taxonomy" id="1335622"/>
    <lineage>
        <taxon>Bacteria</taxon>
        <taxon>Bacillati</taxon>
        <taxon>Actinomycetota</taxon>
        <taxon>Actinomycetes</taxon>
        <taxon>Mycobacteriales</taxon>
        <taxon>Mycobacteriaceae</taxon>
        <taxon>Mycolicibacterium</taxon>
    </lineage>
</organism>
<evidence type="ECO:0000256" key="5">
    <source>
        <dbReference type="ARBA" id="ARBA00023004"/>
    </source>
</evidence>
<dbReference type="GO" id="GO:0051538">
    <property type="term" value="F:3 iron, 4 sulfur cluster binding"/>
    <property type="evidence" value="ECO:0007669"/>
    <property type="project" value="UniProtKB-KW"/>
</dbReference>
<keyword evidence="2" id="KW-0813">Transport</keyword>
<dbReference type="AlphaFoldDB" id="A0A439DSY5"/>
<comment type="cofactor">
    <cofactor evidence="1">
        <name>[3Fe-4S] cluster</name>
        <dbReference type="ChEBI" id="CHEBI:21137"/>
    </cofactor>
</comment>
<gene>
    <name evidence="8" type="ORF">MELE44368_20695</name>
</gene>
<evidence type="ECO:0000256" key="2">
    <source>
        <dbReference type="ARBA" id="ARBA00022448"/>
    </source>
</evidence>
<dbReference type="Gene3D" id="3.30.70.20">
    <property type="match status" value="1"/>
</dbReference>
<evidence type="ECO:0000256" key="3">
    <source>
        <dbReference type="ARBA" id="ARBA00022723"/>
    </source>
</evidence>
<evidence type="ECO:0000256" key="1">
    <source>
        <dbReference type="ARBA" id="ARBA00001927"/>
    </source>
</evidence>
<comment type="caution">
    <text evidence="8">The sequence shown here is derived from an EMBL/GenBank/DDBJ whole genome shotgun (WGS) entry which is preliminary data.</text>
</comment>
<keyword evidence="3" id="KW-0479">Metal-binding</keyword>
<dbReference type="EMBL" id="ATDN01000018">
    <property type="protein sequence ID" value="RWA19483.1"/>
    <property type="molecule type" value="Genomic_DNA"/>
</dbReference>
<reference evidence="8 9" key="1">
    <citation type="submission" date="2013-06" db="EMBL/GenBank/DDBJ databases">
        <title>The draft sequence of the Mycobacterium elephantis genome.</title>
        <authorList>
            <person name="Pettersson F.B."/>
            <person name="Das S."/>
            <person name="Dasgupta S."/>
            <person name="Bhattacharya A."/>
            <person name="Kirsebom L.A."/>
        </authorList>
    </citation>
    <scope>NUCLEOTIDE SEQUENCE [LARGE SCALE GENOMIC DNA]</scope>
    <source>
        <strain evidence="8 9">DSM 44368</strain>
    </source>
</reference>
<dbReference type="PANTHER" id="PTHR36923">
    <property type="entry name" value="FERREDOXIN"/>
    <property type="match status" value="1"/>
</dbReference>
<evidence type="ECO:0000256" key="4">
    <source>
        <dbReference type="ARBA" id="ARBA00022982"/>
    </source>
</evidence>
<dbReference type="GO" id="GO:0046872">
    <property type="term" value="F:metal ion binding"/>
    <property type="evidence" value="ECO:0007669"/>
    <property type="project" value="UniProtKB-KW"/>
</dbReference>
<evidence type="ECO:0000313" key="9">
    <source>
        <dbReference type="Proteomes" id="UP000287177"/>
    </source>
</evidence>
<evidence type="ECO:0000256" key="6">
    <source>
        <dbReference type="ARBA" id="ARBA00023014"/>
    </source>
</evidence>
<keyword evidence="9" id="KW-1185">Reference proteome</keyword>
<dbReference type="Proteomes" id="UP000287177">
    <property type="component" value="Unassembled WGS sequence"/>
</dbReference>
<evidence type="ECO:0008006" key="10">
    <source>
        <dbReference type="Google" id="ProtNLM"/>
    </source>
</evidence>
<proteinExistence type="predicted"/>
<keyword evidence="7" id="KW-0003">3Fe-4S</keyword>
<dbReference type="Pfam" id="PF13370">
    <property type="entry name" value="Fer4_13"/>
    <property type="match status" value="1"/>
</dbReference>
<dbReference type="PANTHER" id="PTHR36923:SF3">
    <property type="entry name" value="FERREDOXIN"/>
    <property type="match status" value="1"/>
</dbReference>
<accession>A0A439DSY5</accession>
<dbReference type="InterPro" id="IPR051269">
    <property type="entry name" value="Fe-S_cluster_ET"/>
</dbReference>
<dbReference type="RefSeq" id="WP_128109023.1">
    <property type="nucleotide sequence ID" value="NZ_ATDN01000018.1"/>
</dbReference>
<keyword evidence="6" id="KW-0411">Iron-sulfur</keyword>
<evidence type="ECO:0000256" key="7">
    <source>
        <dbReference type="ARBA" id="ARBA00023291"/>
    </source>
</evidence>
<keyword evidence="4" id="KW-0249">Electron transport</keyword>
<dbReference type="SUPFAM" id="SSF54862">
    <property type="entry name" value="4Fe-4S ferredoxins"/>
    <property type="match status" value="1"/>
</dbReference>
<evidence type="ECO:0000313" key="8">
    <source>
        <dbReference type="EMBL" id="RWA19483.1"/>
    </source>
</evidence>
<name>A0A439DSY5_9MYCO</name>